<organism evidence="1 2">
    <name type="scientific">Elysia crispata</name>
    <name type="common">lettuce slug</name>
    <dbReference type="NCBI Taxonomy" id="231223"/>
    <lineage>
        <taxon>Eukaryota</taxon>
        <taxon>Metazoa</taxon>
        <taxon>Spiralia</taxon>
        <taxon>Lophotrochozoa</taxon>
        <taxon>Mollusca</taxon>
        <taxon>Gastropoda</taxon>
        <taxon>Heterobranchia</taxon>
        <taxon>Euthyneura</taxon>
        <taxon>Panpulmonata</taxon>
        <taxon>Sacoglossa</taxon>
        <taxon>Placobranchoidea</taxon>
        <taxon>Plakobranchidae</taxon>
        <taxon>Elysia</taxon>
    </lineage>
</organism>
<dbReference type="Proteomes" id="UP001283361">
    <property type="component" value="Unassembled WGS sequence"/>
</dbReference>
<keyword evidence="2" id="KW-1185">Reference proteome</keyword>
<dbReference type="AlphaFoldDB" id="A0AAE0YXL2"/>
<name>A0AAE0YXL2_9GAST</name>
<evidence type="ECO:0000313" key="2">
    <source>
        <dbReference type="Proteomes" id="UP001283361"/>
    </source>
</evidence>
<accession>A0AAE0YXL2</accession>
<gene>
    <name evidence="1" type="ORF">RRG08_047769</name>
</gene>
<dbReference type="EMBL" id="JAWDGP010005213">
    <property type="protein sequence ID" value="KAK3758770.1"/>
    <property type="molecule type" value="Genomic_DNA"/>
</dbReference>
<proteinExistence type="predicted"/>
<sequence length="148" mass="16543">MRQVLNAVFLRSEKSSECRVSSICEKISECVPQISFKPISMIHLEVDAENSIHAQNQIGGFLMSVQDVRDRSRQPAQVLVPFNRAGPRNFTDNLSKERDMQTKIGNPSLIFRGLLFTGGAMTRLLGMIRNLSVNQVVRSHSGSTQALR</sequence>
<comment type="caution">
    <text evidence="1">The sequence shown here is derived from an EMBL/GenBank/DDBJ whole genome shotgun (WGS) entry which is preliminary data.</text>
</comment>
<protein>
    <submittedName>
        <fullName evidence="1">Uncharacterized protein</fullName>
    </submittedName>
</protein>
<evidence type="ECO:0000313" key="1">
    <source>
        <dbReference type="EMBL" id="KAK3758770.1"/>
    </source>
</evidence>
<reference evidence="1" key="1">
    <citation type="journal article" date="2023" name="G3 (Bethesda)">
        <title>A reference genome for the long-term kleptoplast-retaining sea slug Elysia crispata morphotype clarki.</title>
        <authorList>
            <person name="Eastman K.E."/>
            <person name="Pendleton A.L."/>
            <person name="Shaikh M.A."/>
            <person name="Suttiyut T."/>
            <person name="Ogas R."/>
            <person name="Tomko P."/>
            <person name="Gavelis G."/>
            <person name="Widhalm J.R."/>
            <person name="Wisecaver J.H."/>
        </authorList>
    </citation>
    <scope>NUCLEOTIDE SEQUENCE</scope>
    <source>
        <strain evidence="1">ECLA1</strain>
    </source>
</reference>